<comment type="subunit">
    <text evidence="3">Homodimer.</text>
</comment>
<dbReference type="HOGENOM" id="CLU_047725_0_0_1"/>
<dbReference type="GO" id="GO:0051213">
    <property type="term" value="F:dioxygenase activity"/>
    <property type="evidence" value="ECO:0007669"/>
    <property type="project" value="UniProtKB-KW"/>
</dbReference>
<dbReference type="PANTHER" id="PTHR20883:SF45">
    <property type="entry name" value="PHYTANOYL-COA DIOXYGENASE FAMILY PROTEIN"/>
    <property type="match status" value="1"/>
</dbReference>
<dbReference type="AlphaFoldDB" id="A0A084FZU8"/>
<protein>
    <submittedName>
        <fullName evidence="8">Phytanoyl-CoA dioxygenase</fullName>
    </submittedName>
</protein>
<keyword evidence="9" id="KW-1185">Reference proteome</keyword>
<name>A0A084FZU8_PSEDA</name>
<dbReference type="SUPFAM" id="SSF51197">
    <property type="entry name" value="Clavaminate synthase-like"/>
    <property type="match status" value="1"/>
</dbReference>
<gene>
    <name evidence="8" type="ORF">SAPIO_CDS8527</name>
</gene>
<dbReference type="OMA" id="YKKPTTA"/>
<dbReference type="RefSeq" id="XP_016640409.1">
    <property type="nucleotide sequence ID" value="XM_016790146.1"/>
</dbReference>
<comment type="caution">
    <text evidence="8">The sequence shown here is derived from an EMBL/GenBank/DDBJ whole genome shotgun (WGS) entry which is preliminary data.</text>
</comment>
<dbReference type="Pfam" id="PF05721">
    <property type="entry name" value="PhyH"/>
    <property type="match status" value="1"/>
</dbReference>
<dbReference type="OrthoDB" id="445007at2759"/>
<evidence type="ECO:0000256" key="6">
    <source>
        <dbReference type="ARBA" id="ARBA00023002"/>
    </source>
</evidence>
<keyword evidence="4" id="KW-0479">Metal-binding</keyword>
<dbReference type="Gene3D" id="2.60.120.620">
    <property type="entry name" value="q2cbj1_9rhob like domain"/>
    <property type="match status" value="1"/>
</dbReference>
<dbReference type="InterPro" id="IPR008775">
    <property type="entry name" value="Phytyl_CoA_dOase-like"/>
</dbReference>
<comment type="similarity">
    <text evidence="2">Belongs to the PhyH family.</text>
</comment>
<keyword evidence="5 8" id="KW-0223">Dioxygenase</keyword>
<dbReference type="KEGG" id="sapo:SAPIO_CDS8527"/>
<evidence type="ECO:0000256" key="5">
    <source>
        <dbReference type="ARBA" id="ARBA00022964"/>
    </source>
</evidence>
<reference evidence="8 9" key="1">
    <citation type="journal article" date="2014" name="Genome Announc.">
        <title>Draft genome sequence of the pathogenic fungus Scedosporium apiospermum.</title>
        <authorList>
            <person name="Vandeputte P."/>
            <person name="Ghamrawi S."/>
            <person name="Rechenmann M."/>
            <person name="Iltis A."/>
            <person name="Giraud S."/>
            <person name="Fleury M."/>
            <person name="Thornton C."/>
            <person name="Delhaes L."/>
            <person name="Meyer W."/>
            <person name="Papon N."/>
            <person name="Bouchara J.P."/>
        </authorList>
    </citation>
    <scope>NUCLEOTIDE SEQUENCE [LARGE SCALE GENOMIC DNA]</scope>
    <source>
        <strain evidence="8 9">IHEM 14462</strain>
    </source>
</reference>
<evidence type="ECO:0000256" key="3">
    <source>
        <dbReference type="ARBA" id="ARBA00011738"/>
    </source>
</evidence>
<evidence type="ECO:0000313" key="8">
    <source>
        <dbReference type="EMBL" id="KEZ40610.1"/>
    </source>
</evidence>
<dbReference type="EMBL" id="JOWA01000121">
    <property type="protein sequence ID" value="KEZ40610.1"/>
    <property type="molecule type" value="Genomic_DNA"/>
</dbReference>
<keyword evidence="6" id="KW-0560">Oxidoreductase</keyword>
<organism evidence="8 9">
    <name type="scientific">Pseudallescheria apiosperma</name>
    <name type="common">Scedosporium apiospermum</name>
    <dbReference type="NCBI Taxonomy" id="563466"/>
    <lineage>
        <taxon>Eukaryota</taxon>
        <taxon>Fungi</taxon>
        <taxon>Dikarya</taxon>
        <taxon>Ascomycota</taxon>
        <taxon>Pezizomycotina</taxon>
        <taxon>Sordariomycetes</taxon>
        <taxon>Hypocreomycetidae</taxon>
        <taxon>Microascales</taxon>
        <taxon>Microascaceae</taxon>
        <taxon>Scedosporium</taxon>
    </lineage>
</organism>
<dbReference type="GeneID" id="27727599"/>
<sequence length="310" mass="34413">MDRLPESFPVDYKPSARIVELSASAPIEEILSVIDRDGGVILNDLVSAEELESIEKEIEKYTKGDRYEDDEAFFKGLIPQGTLLIGGLVGKSETLAKICAENMVLEQLRKEILTDIGTRRVENYDLPYHIDPLLSVSLSFRVRYGAARQRLHRDDGTHLIEHESKPYHLKNSAQFGCLIAGVHTTQKNGATMFVPGSHRWDDQREPRLDEVTFAEMKPGAALIFLAACWHGGGHNSVPGFTRVLHGLFFCRGTMRTQENQFLAIPRSKALTMSPKMLSLLGYKQPTAALGMVENADPMSDLEGFIAAANA</sequence>
<evidence type="ECO:0000256" key="1">
    <source>
        <dbReference type="ARBA" id="ARBA00001962"/>
    </source>
</evidence>
<evidence type="ECO:0000256" key="2">
    <source>
        <dbReference type="ARBA" id="ARBA00005830"/>
    </source>
</evidence>
<dbReference type="PANTHER" id="PTHR20883">
    <property type="entry name" value="PHYTANOYL-COA DIOXYGENASE DOMAIN CONTAINING 1"/>
    <property type="match status" value="1"/>
</dbReference>
<evidence type="ECO:0000313" key="9">
    <source>
        <dbReference type="Proteomes" id="UP000028545"/>
    </source>
</evidence>
<dbReference type="Proteomes" id="UP000028545">
    <property type="component" value="Unassembled WGS sequence"/>
</dbReference>
<dbReference type="GO" id="GO:0046872">
    <property type="term" value="F:metal ion binding"/>
    <property type="evidence" value="ECO:0007669"/>
    <property type="project" value="UniProtKB-KW"/>
</dbReference>
<accession>A0A084FZU8</accession>
<comment type="cofactor">
    <cofactor evidence="1">
        <name>Fe cation</name>
        <dbReference type="ChEBI" id="CHEBI:24875"/>
    </cofactor>
</comment>
<evidence type="ECO:0000256" key="7">
    <source>
        <dbReference type="ARBA" id="ARBA00023004"/>
    </source>
</evidence>
<dbReference type="VEuPathDB" id="FungiDB:SAPIO_CDS8527"/>
<proteinExistence type="inferred from homology"/>
<evidence type="ECO:0000256" key="4">
    <source>
        <dbReference type="ARBA" id="ARBA00022723"/>
    </source>
</evidence>
<keyword evidence="7" id="KW-0408">Iron</keyword>